<comment type="domain">
    <text evidence="8">The N-terminal domain does not have lytic activity and probably modulates enzymatic activity. The C-terminal domain is the catalytic active domain.</text>
</comment>
<evidence type="ECO:0000313" key="11">
    <source>
        <dbReference type="Proteomes" id="UP000234845"/>
    </source>
</evidence>
<dbReference type="InterPro" id="IPR023346">
    <property type="entry name" value="Lysozyme-like_dom_sf"/>
</dbReference>
<dbReference type="SMART" id="SM00062">
    <property type="entry name" value="PBPb"/>
    <property type="match status" value="1"/>
</dbReference>
<comment type="subcellular location">
    <subcellularLocation>
        <location evidence="8">Cell outer membrane</location>
        <topology evidence="8">Peripheral membrane protein</topology>
    </subcellularLocation>
    <text evidence="8">Attached to the inner leaflet of the outer membrane.</text>
</comment>
<dbReference type="GO" id="GO:0016998">
    <property type="term" value="P:cell wall macromolecule catabolic process"/>
    <property type="evidence" value="ECO:0007669"/>
    <property type="project" value="UniProtKB-UniRule"/>
</dbReference>
<dbReference type="InterPro" id="IPR000189">
    <property type="entry name" value="Transglyc_AS"/>
</dbReference>
<organism evidence="10 11">
    <name type="scientific">Kineobactrum sediminis</name>
    <dbReference type="NCBI Taxonomy" id="1905677"/>
    <lineage>
        <taxon>Bacteria</taxon>
        <taxon>Pseudomonadati</taxon>
        <taxon>Pseudomonadota</taxon>
        <taxon>Gammaproteobacteria</taxon>
        <taxon>Cellvibrionales</taxon>
        <taxon>Halieaceae</taxon>
        <taxon>Kineobactrum</taxon>
    </lineage>
</organism>
<dbReference type="CDD" id="cd01009">
    <property type="entry name" value="PBP2_YfhD_N"/>
    <property type="match status" value="1"/>
</dbReference>
<evidence type="ECO:0000256" key="2">
    <source>
        <dbReference type="ARBA" id="ARBA00010333"/>
    </source>
</evidence>
<feature type="active site" evidence="8">
    <location>
        <position position="305"/>
    </location>
</feature>
<evidence type="ECO:0000256" key="4">
    <source>
        <dbReference type="ARBA" id="ARBA00023136"/>
    </source>
</evidence>
<dbReference type="AlphaFoldDB" id="A0A2N5XZ15"/>
<gene>
    <name evidence="8" type="primary">mltF</name>
    <name evidence="10" type="ORF">CWI75_16075</name>
</gene>
<reference evidence="11" key="1">
    <citation type="submission" date="2017-11" db="EMBL/GenBank/DDBJ databases">
        <title>The draft genome sequence of Chromatocurvus sp. F02.</title>
        <authorList>
            <person name="Du Z.-J."/>
            <person name="Chang Y.-Q."/>
        </authorList>
    </citation>
    <scope>NUCLEOTIDE SEQUENCE [LARGE SCALE GENOMIC DNA]</scope>
    <source>
        <strain evidence="11">F02</strain>
    </source>
</reference>
<dbReference type="Gene3D" id="1.10.530.10">
    <property type="match status" value="1"/>
</dbReference>
<keyword evidence="5 8" id="KW-0998">Cell outer membrane</keyword>
<protein>
    <recommendedName>
        <fullName evidence="8">Membrane-bound lytic murein transglycosylase F</fullName>
        <ecNumber evidence="8">4.2.2.n1</ecNumber>
    </recommendedName>
    <alternativeName>
        <fullName evidence="8">Murein lyase F</fullName>
    </alternativeName>
</protein>
<comment type="catalytic activity">
    <reaction evidence="8">
        <text>Exolytic cleavage of the (1-&gt;4)-beta-glycosidic linkage between N-acetylmuramic acid (MurNAc) and N-acetylglucosamine (GlcNAc) residues in peptidoglycan, from either the reducing or the non-reducing ends of the peptidoglycan chains, with concomitant formation of a 1,6-anhydrobond in the MurNAc residue.</text>
        <dbReference type="EC" id="4.2.2.n1"/>
    </reaction>
</comment>
<feature type="region of interest" description="LT domain" evidence="8">
    <location>
        <begin position="259"/>
        <end position="474"/>
    </location>
</feature>
<dbReference type="GO" id="GO:0009279">
    <property type="term" value="C:cell outer membrane"/>
    <property type="evidence" value="ECO:0007669"/>
    <property type="project" value="UniProtKB-SubCell"/>
</dbReference>
<dbReference type="SUPFAM" id="SSF53850">
    <property type="entry name" value="Periplasmic binding protein-like II"/>
    <property type="match status" value="1"/>
</dbReference>
<dbReference type="PANTHER" id="PTHR35936">
    <property type="entry name" value="MEMBRANE-BOUND LYTIC MUREIN TRANSGLYCOSYLASE F"/>
    <property type="match status" value="1"/>
</dbReference>
<dbReference type="Gene3D" id="3.40.190.10">
    <property type="entry name" value="Periplasmic binding protein-like II"/>
    <property type="match status" value="2"/>
</dbReference>
<evidence type="ECO:0000256" key="3">
    <source>
        <dbReference type="ARBA" id="ARBA00022729"/>
    </source>
</evidence>
<dbReference type="SUPFAM" id="SSF53955">
    <property type="entry name" value="Lysozyme-like"/>
    <property type="match status" value="1"/>
</dbReference>
<evidence type="ECO:0000256" key="8">
    <source>
        <dbReference type="HAMAP-Rule" id="MF_02016"/>
    </source>
</evidence>
<proteinExistence type="inferred from homology"/>
<keyword evidence="7 8" id="KW-0961">Cell wall biogenesis/degradation</keyword>
<comment type="similarity">
    <text evidence="1">Belongs to the transglycosylase Slt family.</text>
</comment>
<comment type="caution">
    <text evidence="8">Lacks conserved residue(s) required for the propagation of feature annotation.</text>
</comment>
<dbReference type="CDD" id="cd13403">
    <property type="entry name" value="MLTF-like"/>
    <property type="match status" value="1"/>
</dbReference>
<comment type="similarity">
    <text evidence="8">In the C-terminal section; belongs to the transglycosylase Slt family.</text>
</comment>
<dbReference type="RefSeq" id="WP_101522550.1">
    <property type="nucleotide sequence ID" value="NZ_PKLZ01000014.1"/>
</dbReference>
<dbReference type="PROSITE" id="PS00922">
    <property type="entry name" value="TRANSGLYCOSYLASE"/>
    <property type="match status" value="1"/>
</dbReference>
<dbReference type="GO" id="GO:0009253">
    <property type="term" value="P:peptidoglycan catabolic process"/>
    <property type="evidence" value="ECO:0007669"/>
    <property type="project" value="TreeGrafter"/>
</dbReference>
<dbReference type="Proteomes" id="UP000234845">
    <property type="component" value="Unassembled WGS sequence"/>
</dbReference>
<dbReference type="HAMAP" id="MF_02016">
    <property type="entry name" value="MltF"/>
    <property type="match status" value="1"/>
</dbReference>
<comment type="similarity">
    <text evidence="8">In the N-terminal section; belongs to the bacterial solute-binding protein 3 family.</text>
</comment>
<evidence type="ECO:0000313" key="10">
    <source>
        <dbReference type="EMBL" id="PLW81349.1"/>
    </source>
</evidence>
<evidence type="ECO:0000256" key="7">
    <source>
        <dbReference type="ARBA" id="ARBA00023316"/>
    </source>
</evidence>
<evidence type="ECO:0000256" key="5">
    <source>
        <dbReference type="ARBA" id="ARBA00023237"/>
    </source>
</evidence>
<dbReference type="InterPro" id="IPR001638">
    <property type="entry name" value="Solute-binding_3/MltF_N"/>
</dbReference>
<evidence type="ECO:0000256" key="1">
    <source>
        <dbReference type="ARBA" id="ARBA00007734"/>
    </source>
</evidence>
<evidence type="ECO:0000256" key="6">
    <source>
        <dbReference type="ARBA" id="ARBA00023239"/>
    </source>
</evidence>
<name>A0A2N5XZ15_9GAMM</name>
<keyword evidence="6 8" id="KW-0456">Lyase</keyword>
<comment type="function">
    <text evidence="8">Murein-degrading enzyme that degrades murein glycan strands and insoluble, high-molecular weight murein sacculi, with the concomitant formation of a 1,6-anhydromuramoyl product. Lytic transglycosylases (LTs) play an integral role in the metabolism of the peptidoglycan (PG) sacculus. Their lytic action creates space within the PG sacculus to allow for its expansion as well as for the insertion of various structures such as secretion systems and flagella.</text>
</comment>
<dbReference type="EC" id="4.2.2.n1" evidence="8"/>
<dbReference type="InterPro" id="IPR023703">
    <property type="entry name" value="MltF"/>
</dbReference>
<dbReference type="InterPro" id="IPR008258">
    <property type="entry name" value="Transglycosylase_SLT_dom_1"/>
</dbReference>
<feature type="domain" description="Solute-binding protein family 3/N-terminal" evidence="9">
    <location>
        <begin position="33"/>
        <end position="258"/>
    </location>
</feature>
<dbReference type="GO" id="GO:0008933">
    <property type="term" value="F:peptidoglycan lytic transglycosylase activity"/>
    <property type="evidence" value="ECO:0007669"/>
    <property type="project" value="UniProtKB-UniRule"/>
</dbReference>
<keyword evidence="4 8" id="KW-0472">Membrane</keyword>
<evidence type="ECO:0000259" key="9">
    <source>
        <dbReference type="SMART" id="SM00062"/>
    </source>
</evidence>
<dbReference type="Pfam" id="PF00497">
    <property type="entry name" value="SBP_bac_3"/>
    <property type="match status" value="1"/>
</dbReference>
<dbReference type="OrthoDB" id="9815002at2"/>
<dbReference type="NCBIfam" id="NF008112">
    <property type="entry name" value="PRK10859.1"/>
    <property type="match status" value="1"/>
</dbReference>
<comment type="caution">
    <text evidence="10">The sequence shown here is derived from an EMBL/GenBank/DDBJ whole genome shotgun (WGS) entry which is preliminary data.</text>
</comment>
<keyword evidence="3 8" id="KW-0732">Signal</keyword>
<dbReference type="PANTHER" id="PTHR35936:SF32">
    <property type="entry name" value="MEMBRANE-BOUND LYTIC MUREIN TRANSGLYCOSYLASE F"/>
    <property type="match status" value="1"/>
</dbReference>
<dbReference type="EMBL" id="PKLZ01000014">
    <property type="protein sequence ID" value="PLW81349.1"/>
    <property type="molecule type" value="Genomic_DNA"/>
</dbReference>
<dbReference type="Pfam" id="PF01464">
    <property type="entry name" value="SLT"/>
    <property type="match status" value="1"/>
</dbReference>
<keyword evidence="11" id="KW-1185">Reference proteome</keyword>
<accession>A0A2N5XZ15</accession>
<dbReference type="GO" id="GO:0071555">
    <property type="term" value="P:cell wall organization"/>
    <property type="evidence" value="ECO:0007669"/>
    <property type="project" value="UniProtKB-KW"/>
</dbReference>
<dbReference type="PROSITE" id="PS51257">
    <property type="entry name" value="PROKAR_LIPOPROTEIN"/>
    <property type="match status" value="1"/>
</dbReference>
<sequence>MKLIPPLLIGFAACVLVACSRGDSLQQILAEGELTVVSRSSPTTYYLDKNGAAGFEYDLAQLFADELGVTLKVEPVFGLQDIFRQLKRQEAHLAAAGLTLIAERSDMFAHSIPYAVTTPRVIYKTGQRRPRSLADIDDLKLLTLADSSHQYLLTDLSMAHPDLAWDTVDEADSMELLERIDSGEADLAVIDSNEFRMQQSLYPRLEVAFDLGPEHQIVWYLPPGPRHDALRQRVNTFFEGLQQDGRLDLLREQHFGHARILSRIGSHTFASSIRRKLPPYRALIQQVAGEYQLDWHLLAAIAYQESHWDPLATSPTGVRGLMMLTKPTAAEMGVTDRLDPLQSLRGGARYLKHVRRRLPQRIEEPDRTWLALAAYNVGMGHLEDARVLTQRHGGNPDQWSNVMEHLPMLQKREHYRNTRHGYARGLQAVSYVQNIRHYYSILQWQDMAAQQPERPLDPQQHLPETLRNTTLLAL</sequence>
<comment type="similarity">
    <text evidence="2">Belongs to the bacterial solute-binding protein 3 family.</text>
</comment>